<protein>
    <submittedName>
        <fullName evidence="3">Alpha/beta hydrolase</fullName>
    </submittedName>
</protein>
<dbReference type="InterPro" id="IPR029058">
    <property type="entry name" value="AB_hydrolase_fold"/>
</dbReference>
<dbReference type="PANTHER" id="PTHR43798">
    <property type="entry name" value="MONOACYLGLYCEROL LIPASE"/>
    <property type="match status" value="1"/>
</dbReference>
<dbReference type="Gene3D" id="3.40.50.1820">
    <property type="entry name" value="alpha/beta hydrolase"/>
    <property type="match status" value="1"/>
</dbReference>
<reference evidence="4" key="1">
    <citation type="journal article" date="2021" name="Syst. Appl. Microbiol.">
        <title>Roseomonas hellenica sp. nov., isolated from roots of wild-growing Alkanna tinctoria.</title>
        <authorList>
            <person name="Rat A."/>
            <person name="Naranjo H.D."/>
            <person name="Lebbe L."/>
            <person name="Cnockaert M."/>
            <person name="Krigas N."/>
            <person name="Grigoriadou K."/>
            <person name="Maloupa E."/>
            <person name="Willems A."/>
        </authorList>
    </citation>
    <scope>NUCLEOTIDE SEQUENCE [LARGE SCALE GENOMIC DNA]</scope>
    <source>
        <strain evidence="4">LMG 31523</strain>
    </source>
</reference>
<proteinExistence type="predicted"/>
<dbReference type="PANTHER" id="PTHR43798:SF33">
    <property type="entry name" value="HYDROLASE, PUTATIVE (AFU_ORTHOLOGUE AFUA_2G14860)-RELATED"/>
    <property type="match status" value="1"/>
</dbReference>
<evidence type="ECO:0000259" key="2">
    <source>
        <dbReference type="Pfam" id="PF12146"/>
    </source>
</evidence>
<evidence type="ECO:0000313" key="3">
    <source>
        <dbReference type="EMBL" id="MBR0668857.1"/>
    </source>
</evidence>
<keyword evidence="1" id="KW-0732">Signal</keyword>
<dbReference type="EMBL" id="JAAGBB010000071">
    <property type="protein sequence ID" value="MBR0668857.1"/>
    <property type="molecule type" value="Genomic_DNA"/>
</dbReference>
<gene>
    <name evidence="3" type="ORF">GXW71_31195</name>
</gene>
<name>A0ABS5F8I4_9PROT</name>
<feature type="chain" id="PRO_5045836979" evidence="1">
    <location>
        <begin position="22"/>
        <end position="350"/>
    </location>
</feature>
<accession>A0ABS5F8I4</accession>
<organism evidence="3 4">
    <name type="scientific">Plastoroseomonas hellenica</name>
    <dbReference type="NCBI Taxonomy" id="2687306"/>
    <lineage>
        <taxon>Bacteria</taxon>
        <taxon>Pseudomonadati</taxon>
        <taxon>Pseudomonadota</taxon>
        <taxon>Alphaproteobacteria</taxon>
        <taxon>Acetobacterales</taxon>
        <taxon>Acetobacteraceae</taxon>
        <taxon>Plastoroseomonas</taxon>
    </lineage>
</organism>
<dbReference type="GO" id="GO:0016787">
    <property type="term" value="F:hydrolase activity"/>
    <property type="evidence" value="ECO:0007669"/>
    <property type="project" value="UniProtKB-KW"/>
</dbReference>
<keyword evidence="4" id="KW-1185">Reference proteome</keyword>
<dbReference type="Pfam" id="PF12146">
    <property type="entry name" value="Hydrolase_4"/>
    <property type="match status" value="1"/>
</dbReference>
<evidence type="ECO:0000256" key="1">
    <source>
        <dbReference type="SAM" id="SignalP"/>
    </source>
</evidence>
<keyword evidence="3" id="KW-0378">Hydrolase</keyword>
<dbReference type="SUPFAM" id="SSF53474">
    <property type="entry name" value="alpha/beta-Hydrolases"/>
    <property type="match status" value="1"/>
</dbReference>
<evidence type="ECO:0000313" key="4">
    <source>
        <dbReference type="Proteomes" id="UP001196870"/>
    </source>
</evidence>
<dbReference type="InterPro" id="IPR022742">
    <property type="entry name" value="Hydrolase_4"/>
</dbReference>
<dbReference type="InterPro" id="IPR050266">
    <property type="entry name" value="AB_hydrolase_sf"/>
</dbReference>
<dbReference type="Proteomes" id="UP001196870">
    <property type="component" value="Unassembled WGS sequence"/>
</dbReference>
<feature type="domain" description="Serine aminopeptidase S33" evidence="2">
    <location>
        <begin position="78"/>
        <end position="331"/>
    </location>
</feature>
<feature type="signal peptide" evidence="1">
    <location>
        <begin position="1"/>
        <end position="21"/>
    </location>
</feature>
<sequence>MQTVLAAGVMAAMAMVGSAQAEIRRVDFRVPGEAGIALFVRELVAGSIDAALPPVLLLHGARVPGIASFDLPVAQGSLAADLAQTGHRVFVMDARGYGASTRLGQDGPRDGAPLVRSEEVVRDIAAVVAAIRARTGARAVALLGWATGGHWLGMYASRHPGEVSHLILYNTLYGAHAGHPRLAAGGPLADPRVPGRFDAARSGAFAFNTADSLLPSWDASIPEEDKAQWRDPAVLAAYQAAALASDPTSGERSPPAFRAPMGAIADSFELASGRKLWDAATITARVLIMRSGNDFWSRPEDVAGLQRELTSARSLRAVTIPGATHYVHLDRPERGRDEFLRDVAAFLRTD</sequence>
<comment type="caution">
    <text evidence="3">The sequence shown here is derived from an EMBL/GenBank/DDBJ whole genome shotgun (WGS) entry which is preliminary data.</text>
</comment>